<dbReference type="Proteomes" id="UP000178690">
    <property type="component" value="Unassembled WGS sequence"/>
</dbReference>
<keyword evidence="8 9" id="KW-0472">Membrane</keyword>
<proteinExistence type="inferred from homology"/>
<dbReference type="GO" id="GO:0015450">
    <property type="term" value="F:protein-transporting ATPase activity"/>
    <property type="evidence" value="ECO:0007669"/>
    <property type="project" value="InterPro"/>
</dbReference>
<accession>A0A1G2PLG4</accession>
<dbReference type="PANTHER" id="PTHR30081">
    <property type="entry name" value="PROTEIN-EXPORT MEMBRANE PROTEIN SEC"/>
    <property type="match status" value="1"/>
</dbReference>
<evidence type="ECO:0000256" key="1">
    <source>
        <dbReference type="ARBA" id="ARBA00004651"/>
    </source>
</evidence>
<evidence type="ECO:0000256" key="5">
    <source>
        <dbReference type="ARBA" id="ARBA00022927"/>
    </source>
</evidence>
<dbReference type="AlphaFoldDB" id="A0A1G2PLG4"/>
<comment type="similarity">
    <text evidence="9">Belongs to the SecD/SecF family. SecF subfamily.</text>
</comment>
<evidence type="ECO:0000256" key="4">
    <source>
        <dbReference type="ARBA" id="ARBA00022692"/>
    </source>
</evidence>
<evidence type="ECO:0000313" key="12">
    <source>
        <dbReference type="Proteomes" id="UP000178690"/>
    </source>
</evidence>
<keyword evidence="2 9" id="KW-0813">Transport</keyword>
<keyword evidence="3 9" id="KW-1003">Cell membrane</keyword>
<feature type="domain" description="Protein export membrane protein SecD/SecF C-terminal" evidence="10">
    <location>
        <begin position="101"/>
        <end position="289"/>
    </location>
</feature>
<dbReference type="Pfam" id="PF02355">
    <property type="entry name" value="SecD_SecF_C"/>
    <property type="match status" value="1"/>
</dbReference>
<evidence type="ECO:0000256" key="3">
    <source>
        <dbReference type="ARBA" id="ARBA00022475"/>
    </source>
</evidence>
<dbReference type="NCBIfam" id="TIGR00966">
    <property type="entry name" value="transloc_SecF"/>
    <property type="match status" value="1"/>
</dbReference>
<dbReference type="Pfam" id="PF07549">
    <property type="entry name" value="Sec_GG"/>
    <property type="match status" value="1"/>
</dbReference>
<dbReference type="InterPro" id="IPR022645">
    <property type="entry name" value="SecD/SecF_bac"/>
</dbReference>
<dbReference type="STRING" id="1802363.A2682_03895"/>
<gene>
    <name evidence="9" type="primary">secF</name>
    <name evidence="11" type="ORF">A2682_03895</name>
</gene>
<dbReference type="InterPro" id="IPR022813">
    <property type="entry name" value="SecD/SecF_arch_bac"/>
</dbReference>
<evidence type="ECO:0000256" key="7">
    <source>
        <dbReference type="ARBA" id="ARBA00023010"/>
    </source>
</evidence>
<dbReference type="HAMAP" id="MF_01464_B">
    <property type="entry name" value="SecF_B"/>
    <property type="match status" value="1"/>
</dbReference>
<dbReference type="GO" id="GO:0006605">
    <property type="term" value="P:protein targeting"/>
    <property type="evidence" value="ECO:0007669"/>
    <property type="project" value="UniProtKB-UniRule"/>
</dbReference>
<dbReference type="InterPro" id="IPR022646">
    <property type="entry name" value="SecD/SecF_CS"/>
</dbReference>
<evidence type="ECO:0000256" key="6">
    <source>
        <dbReference type="ARBA" id="ARBA00022989"/>
    </source>
</evidence>
<dbReference type="SUPFAM" id="SSF82866">
    <property type="entry name" value="Multidrug efflux transporter AcrB transmembrane domain"/>
    <property type="match status" value="1"/>
</dbReference>
<evidence type="ECO:0000256" key="8">
    <source>
        <dbReference type="ARBA" id="ARBA00023136"/>
    </source>
</evidence>
<feature type="transmembrane region" description="Helical" evidence="9">
    <location>
        <begin position="238"/>
        <end position="256"/>
    </location>
</feature>
<evidence type="ECO:0000259" key="10">
    <source>
        <dbReference type="Pfam" id="PF02355"/>
    </source>
</evidence>
<keyword evidence="4 9" id="KW-0812">Transmembrane</keyword>
<sequence>MWIITHRRWFFWCSAVLVVGSIAAIALWGIRLGIDFTGGSLLEARFAGSVPDARAIEDALRPIVDPVSVQVSGSDEVLLRFRDVDEATHQEVLGALGELSSIEELRFDSIGPAIGAELRSRGAVAIALGLFAIAVYIGWAFRRASRPVASWQYGAVTAGVALFHDVLIPLGFFAVMGRFAGMEANTPFIAALLTVLGFSVHDTIVVFDRVRENLRRAGNLSFDEVVGQSVRQTFARSLNTSLTVLFAIAAVGYFGGEAVRPFSVTVFIGIAAGTYSSIFIASTALVELARGTAARGAPGRR</sequence>
<reference evidence="11 12" key="1">
    <citation type="journal article" date="2016" name="Nat. Commun.">
        <title>Thousands of microbial genomes shed light on interconnected biogeochemical processes in an aquifer system.</title>
        <authorList>
            <person name="Anantharaman K."/>
            <person name="Brown C.T."/>
            <person name="Hug L.A."/>
            <person name="Sharon I."/>
            <person name="Castelle C.J."/>
            <person name="Probst A.J."/>
            <person name="Thomas B.C."/>
            <person name="Singh A."/>
            <person name="Wilkins M.J."/>
            <person name="Karaoz U."/>
            <person name="Brodie E.L."/>
            <person name="Williams K.H."/>
            <person name="Hubbard S.S."/>
            <person name="Banfield J.F."/>
        </authorList>
    </citation>
    <scope>NUCLEOTIDE SEQUENCE [LARGE SCALE GENOMIC DNA]</scope>
    <source>
        <strain evidence="12">RIFCSPHIGHO2_01_FULL_58_15</strain>
    </source>
</reference>
<evidence type="ECO:0000256" key="2">
    <source>
        <dbReference type="ARBA" id="ARBA00022448"/>
    </source>
</evidence>
<dbReference type="EMBL" id="MHST01000020">
    <property type="protein sequence ID" value="OHA48472.1"/>
    <property type="molecule type" value="Genomic_DNA"/>
</dbReference>
<organism evidence="11 12">
    <name type="scientific">Terrybacteria sp. (strain RIFCSPHIGHO2_01_FULL_58_15)</name>
    <dbReference type="NCBI Taxonomy" id="1802363"/>
    <lineage>
        <taxon>Bacteria</taxon>
        <taxon>Candidatus Terryibacteriota</taxon>
    </lineage>
</organism>
<dbReference type="GO" id="GO:0005886">
    <property type="term" value="C:plasma membrane"/>
    <property type="evidence" value="ECO:0007669"/>
    <property type="project" value="UniProtKB-SubCell"/>
</dbReference>
<dbReference type="GO" id="GO:0065002">
    <property type="term" value="P:intracellular protein transmembrane transport"/>
    <property type="evidence" value="ECO:0007669"/>
    <property type="project" value="UniProtKB-UniRule"/>
</dbReference>
<feature type="transmembrane region" description="Helical" evidence="9">
    <location>
        <begin position="188"/>
        <end position="207"/>
    </location>
</feature>
<dbReference type="PRINTS" id="PR01755">
    <property type="entry name" value="SECFTRNLCASE"/>
</dbReference>
<comment type="function">
    <text evidence="9">Part of the Sec protein translocase complex. Interacts with the SecYEG preprotein conducting channel. SecDF uses the proton motive force (PMF) to complete protein translocation after the ATP-dependent function of SecA.</text>
</comment>
<feature type="transmembrane region" description="Helical" evidence="9">
    <location>
        <begin position="122"/>
        <end position="141"/>
    </location>
</feature>
<protein>
    <recommendedName>
        <fullName evidence="9">Protein-export membrane protein SecF</fullName>
    </recommendedName>
</protein>
<comment type="subcellular location">
    <subcellularLocation>
        <location evidence="1 9">Cell membrane</location>
        <topology evidence="1 9">Multi-pass membrane protein</topology>
    </subcellularLocation>
</comment>
<dbReference type="InterPro" id="IPR005665">
    <property type="entry name" value="SecF_bac"/>
</dbReference>
<dbReference type="PANTHER" id="PTHR30081:SF8">
    <property type="entry name" value="PROTEIN TRANSLOCASE SUBUNIT SECF"/>
    <property type="match status" value="1"/>
</dbReference>
<comment type="subunit">
    <text evidence="9">Forms a complex with SecD. Part of the essential Sec protein translocation apparatus which comprises SecA, SecYEG and auxiliary proteins SecDF. Other proteins may also be involved.</text>
</comment>
<dbReference type="InterPro" id="IPR048634">
    <property type="entry name" value="SecD_SecF_C"/>
</dbReference>
<keyword evidence="6 9" id="KW-1133">Transmembrane helix</keyword>
<keyword evidence="7 9" id="KW-0811">Translocation</keyword>
<dbReference type="Gene3D" id="1.20.1640.10">
    <property type="entry name" value="Multidrug efflux transporter AcrB transmembrane domain"/>
    <property type="match status" value="1"/>
</dbReference>
<feature type="transmembrane region" description="Helical" evidence="9">
    <location>
        <begin position="153"/>
        <end position="176"/>
    </location>
</feature>
<dbReference type="GO" id="GO:0043952">
    <property type="term" value="P:protein transport by the Sec complex"/>
    <property type="evidence" value="ECO:0007669"/>
    <property type="project" value="UniProtKB-UniRule"/>
</dbReference>
<evidence type="ECO:0000256" key="9">
    <source>
        <dbReference type="HAMAP-Rule" id="MF_01464"/>
    </source>
</evidence>
<feature type="transmembrane region" description="Helical" evidence="9">
    <location>
        <begin position="262"/>
        <end position="286"/>
    </location>
</feature>
<feature type="transmembrane region" description="Helical" evidence="9">
    <location>
        <begin position="9"/>
        <end position="30"/>
    </location>
</feature>
<name>A0A1G2PLG4_TERXR</name>
<comment type="caution">
    <text evidence="11">The sequence shown here is derived from an EMBL/GenBank/DDBJ whole genome shotgun (WGS) entry which is preliminary data.</text>
</comment>
<keyword evidence="5 9" id="KW-0653">Protein transport</keyword>
<evidence type="ECO:0000313" key="11">
    <source>
        <dbReference type="EMBL" id="OHA48472.1"/>
    </source>
</evidence>